<dbReference type="EC" id="4.3.3.7" evidence="3 11"/>
<reference evidence="15" key="1">
    <citation type="submission" date="2016-10" db="EMBL/GenBank/DDBJ databases">
        <authorList>
            <person name="Varghese N."/>
            <person name="Submissions S."/>
        </authorList>
    </citation>
    <scope>NUCLEOTIDE SEQUENCE [LARGE SCALE GENOMIC DNA]</scope>
    <source>
        <strain evidence="15">CGMCC 1.10121</strain>
    </source>
</reference>
<dbReference type="InterPro" id="IPR013785">
    <property type="entry name" value="Aldolase_TIM"/>
</dbReference>
<evidence type="ECO:0000256" key="13">
    <source>
        <dbReference type="PIRSR" id="PIRSR001365-2"/>
    </source>
</evidence>
<accession>A0A1H8UYT7</accession>
<evidence type="ECO:0000256" key="2">
    <source>
        <dbReference type="ARBA" id="ARBA00005120"/>
    </source>
</evidence>
<dbReference type="PRINTS" id="PR00146">
    <property type="entry name" value="DHPICSNTHASE"/>
</dbReference>
<name>A0A1H8UYT7_9EURY</name>
<dbReference type="Proteomes" id="UP000199126">
    <property type="component" value="Unassembled WGS sequence"/>
</dbReference>
<evidence type="ECO:0000313" key="14">
    <source>
        <dbReference type="EMBL" id="SEP08400.1"/>
    </source>
</evidence>
<feature type="binding site" evidence="13">
    <location>
        <position position="49"/>
    </location>
    <ligand>
        <name>pyruvate</name>
        <dbReference type="ChEBI" id="CHEBI:15361"/>
    </ligand>
</feature>
<keyword evidence="8" id="KW-0456">Lyase</keyword>
<dbReference type="InterPro" id="IPR005263">
    <property type="entry name" value="DapA"/>
</dbReference>
<feature type="binding site" evidence="13">
    <location>
        <position position="207"/>
    </location>
    <ligand>
        <name>pyruvate</name>
        <dbReference type="ChEBI" id="CHEBI:15361"/>
    </ligand>
</feature>
<evidence type="ECO:0000256" key="3">
    <source>
        <dbReference type="ARBA" id="ARBA00012086"/>
    </source>
</evidence>
<dbReference type="PANTHER" id="PTHR12128">
    <property type="entry name" value="DIHYDRODIPICOLINATE SYNTHASE"/>
    <property type="match status" value="1"/>
</dbReference>
<dbReference type="InterPro" id="IPR020624">
    <property type="entry name" value="Schiff_base-form_aldolases_CS"/>
</dbReference>
<dbReference type="GO" id="GO:0008675">
    <property type="term" value="F:2-dehydro-3-deoxy-phosphogluconate aldolase activity"/>
    <property type="evidence" value="ECO:0007669"/>
    <property type="project" value="UniProtKB-ARBA"/>
</dbReference>
<evidence type="ECO:0000256" key="12">
    <source>
        <dbReference type="PIRSR" id="PIRSR001365-1"/>
    </source>
</evidence>
<dbReference type="NCBIfam" id="TIGR00674">
    <property type="entry name" value="dapA"/>
    <property type="match status" value="1"/>
</dbReference>
<keyword evidence="4" id="KW-0963">Cytoplasm</keyword>
<evidence type="ECO:0000256" key="11">
    <source>
        <dbReference type="NCBIfam" id="TIGR00674"/>
    </source>
</evidence>
<dbReference type="Pfam" id="PF00701">
    <property type="entry name" value="DHDPS"/>
    <property type="match status" value="1"/>
</dbReference>
<evidence type="ECO:0000256" key="7">
    <source>
        <dbReference type="ARBA" id="ARBA00023154"/>
    </source>
</evidence>
<organism evidence="14 15">
    <name type="scientific">Halogranum amylolyticum</name>
    <dbReference type="NCBI Taxonomy" id="660520"/>
    <lineage>
        <taxon>Archaea</taxon>
        <taxon>Methanobacteriati</taxon>
        <taxon>Methanobacteriota</taxon>
        <taxon>Stenosarchaea group</taxon>
        <taxon>Halobacteria</taxon>
        <taxon>Halobacteriales</taxon>
        <taxon>Haloferacaceae</taxon>
    </lineage>
</organism>
<dbReference type="EMBL" id="FODV01000013">
    <property type="protein sequence ID" value="SEP08400.1"/>
    <property type="molecule type" value="Genomic_DNA"/>
</dbReference>
<dbReference type="GO" id="GO:0008840">
    <property type="term" value="F:4-hydroxy-tetrahydrodipicolinate synthase activity"/>
    <property type="evidence" value="ECO:0007669"/>
    <property type="project" value="UniProtKB-UniRule"/>
</dbReference>
<feature type="active site" description="Schiff-base intermediate with substrate" evidence="12">
    <location>
        <position position="165"/>
    </location>
</feature>
<keyword evidence="9" id="KW-0704">Schiff base</keyword>
<dbReference type="RefSeq" id="WP_089826668.1">
    <property type="nucleotide sequence ID" value="NZ_FODV01000013.1"/>
</dbReference>
<comment type="pathway">
    <text evidence="2">Amino-acid biosynthesis; L-lysine biosynthesis via DAP pathway; (S)-tetrahydrodipicolinate from L-aspartate: step 3/4.</text>
</comment>
<comment type="catalytic activity">
    <reaction evidence="10">
        <text>L-aspartate 4-semialdehyde + pyruvate = (2S,4S)-4-hydroxy-2,3,4,5-tetrahydrodipicolinate + H2O + H(+)</text>
        <dbReference type="Rhea" id="RHEA:34171"/>
        <dbReference type="ChEBI" id="CHEBI:15361"/>
        <dbReference type="ChEBI" id="CHEBI:15377"/>
        <dbReference type="ChEBI" id="CHEBI:15378"/>
        <dbReference type="ChEBI" id="CHEBI:67139"/>
        <dbReference type="ChEBI" id="CHEBI:537519"/>
        <dbReference type="EC" id="4.3.3.7"/>
    </reaction>
</comment>
<sequence>MTPDLKPEGVLCPLITPFSDKSVDHTTLTSLIDHVRGGGIDGLVPCGTTGEFASLSHSEHENVIRTTVDNANGLPVIAGAAGTSEFEVNKKIETASSAGADGVLITLPYFHGANESEGQSDFFEAIADTASIPIYLYNIPACTGQQIDLDVLEQVAAHEQIVGLKDSSGDFNYFTEALRRTPEDFQLFEGYDSQLFAALTSGATGGINALSNVIPDSFSALQESIEAGNIASARRIQSTQISPLFQECLEHGFAPVCKAGLDAQGVIDSSSTRPPLVSLSGDAQERIGSLVDRSP</sequence>
<dbReference type="UniPathway" id="UPA00034">
    <property type="reaction ID" value="UER00017"/>
</dbReference>
<dbReference type="PROSITE" id="PS00665">
    <property type="entry name" value="DHDPS_1"/>
    <property type="match status" value="1"/>
</dbReference>
<dbReference type="InterPro" id="IPR020625">
    <property type="entry name" value="Schiff_base-form_aldolases_AS"/>
</dbReference>
<dbReference type="InterPro" id="IPR002220">
    <property type="entry name" value="DapA-like"/>
</dbReference>
<evidence type="ECO:0000256" key="8">
    <source>
        <dbReference type="ARBA" id="ARBA00023239"/>
    </source>
</evidence>
<dbReference type="AlphaFoldDB" id="A0A1H8UYT7"/>
<keyword evidence="6" id="KW-0220">Diaminopimelate biosynthesis</keyword>
<evidence type="ECO:0000256" key="6">
    <source>
        <dbReference type="ARBA" id="ARBA00022915"/>
    </source>
</evidence>
<protein>
    <recommendedName>
        <fullName evidence="3 11">4-hydroxy-tetrahydrodipicolinate synthase</fullName>
        <ecNumber evidence="3 11">4.3.3.7</ecNumber>
    </recommendedName>
</protein>
<dbReference type="CDD" id="cd00408">
    <property type="entry name" value="DHDPS-like"/>
    <property type="match status" value="1"/>
</dbReference>
<dbReference type="SUPFAM" id="SSF51569">
    <property type="entry name" value="Aldolase"/>
    <property type="match status" value="1"/>
</dbReference>
<feature type="active site" description="Proton donor/acceptor" evidence="12">
    <location>
        <position position="137"/>
    </location>
</feature>
<evidence type="ECO:0000313" key="15">
    <source>
        <dbReference type="Proteomes" id="UP000199126"/>
    </source>
</evidence>
<evidence type="ECO:0000256" key="5">
    <source>
        <dbReference type="ARBA" id="ARBA00022605"/>
    </source>
</evidence>
<dbReference type="GO" id="GO:0019877">
    <property type="term" value="P:diaminopimelate biosynthetic process"/>
    <property type="evidence" value="ECO:0007669"/>
    <property type="project" value="UniProtKB-KW"/>
</dbReference>
<dbReference type="PROSITE" id="PS00666">
    <property type="entry name" value="DHDPS_2"/>
    <property type="match status" value="1"/>
</dbReference>
<evidence type="ECO:0000256" key="10">
    <source>
        <dbReference type="ARBA" id="ARBA00047836"/>
    </source>
</evidence>
<gene>
    <name evidence="14" type="ORF">SAMN04487948_11374</name>
</gene>
<keyword evidence="5" id="KW-0028">Amino-acid biosynthesis</keyword>
<dbReference type="OrthoDB" id="350860at2157"/>
<dbReference type="SMART" id="SM01130">
    <property type="entry name" value="DHDPS"/>
    <property type="match status" value="1"/>
</dbReference>
<comment type="function">
    <text evidence="1">Catalyzes the condensation of (S)-aspartate-beta-semialdehyde [(S)-ASA] and pyruvate to 4-hydroxy-tetrahydrodipicolinate (HTPA).</text>
</comment>
<keyword evidence="15" id="KW-1185">Reference proteome</keyword>
<proteinExistence type="predicted"/>
<keyword evidence="7" id="KW-0457">Lysine biosynthesis</keyword>
<evidence type="ECO:0000256" key="9">
    <source>
        <dbReference type="ARBA" id="ARBA00023270"/>
    </source>
</evidence>
<dbReference type="PANTHER" id="PTHR12128:SF66">
    <property type="entry name" value="4-HYDROXY-2-OXOGLUTARATE ALDOLASE, MITOCHONDRIAL"/>
    <property type="match status" value="1"/>
</dbReference>
<dbReference type="GO" id="GO:0009089">
    <property type="term" value="P:lysine biosynthetic process via diaminopimelate"/>
    <property type="evidence" value="ECO:0007669"/>
    <property type="project" value="UniProtKB-UniRule"/>
</dbReference>
<evidence type="ECO:0000256" key="1">
    <source>
        <dbReference type="ARBA" id="ARBA00003294"/>
    </source>
</evidence>
<dbReference type="Gene3D" id="3.20.20.70">
    <property type="entry name" value="Aldolase class I"/>
    <property type="match status" value="1"/>
</dbReference>
<dbReference type="PIRSF" id="PIRSF001365">
    <property type="entry name" value="DHDPS"/>
    <property type="match status" value="1"/>
</dbReference>
<evidence type="ECO:0000256" key="4">
    <source>
        <dbReference type="ARBA" id="ARBA00022490"/>
    </source>
</evidence>